<gene>
    <name evidence="4" type="ORF">D1345_14630</name>
</gene>
<dbReference type="PANTHER" id="PTHR43362">
    <property type="entry name" value="MANNITOL DEHYDROGENASE DSF1-RELATED"/>
    <property type="match status" value="1"/>
</dbReference>
<name>A0AAD0W8I7_9NEIS</name>
<dbReference type="Proteomes" id="UP000259465">
    <property type="component" value="Chromosome"/>
</dbReference>
<organism evidence="4 5">
    <name type="scientific">Chromobacterium rhizoryzae</name>
    <dbReference type="NCBI Taxonomy" id="1778675"/>
    <lineage>
        <taxon>Bacteria</taxon>
        <taxon>Pseudomonadati</taxon>
        <taxon>Pseudomonadota</taxon>
        <taxon>Betaproteobacteria</taxon>
        <taxon>Neisseriales</taxon>
        <taxon>Chromobacteriaceae</taxon>
        <taxon>Chromobacterium</taxon>
    </lineage>
</organism>
<dbReference type="PRINTS" id="PR00084">
    <property type="entry name" value="MTLDHDRGNASE"/>
</dbReference>
<dbReference type="Pfam" id="PF01232">
    <property type="entry name" value="Mannitol_dh"/>
    <property type="match status" value="1"/>
</dbReference>
<dbReference type="GO" id="GO:0042840">
    <property type="term" value="P:D-glucuronate catabolic process"/>
    <property type="evidence" value="ECO:0007669"/>
    <property type="project" value="TreeGrafter"/>
</dbReference>
<proteinExistence type="predicted"/>
<evidence type="ECO:0000313" key="5">
    <source>
        <dbReference type="Proteomes" id="UP000259465"/>
    </source>
</evidence>
<dbReference type="SUPFAM" id="SSF48179">
    <property type="entry name" value="6-phosphogluconate dehydrogenase C-terminal domain-like"/>
    <property type="match status" value="1"/>
</dbReference>
<dbReference type="InterPro" id="IPR050025">
    <property type="entry name" value="DalD"/>
</dbReference>
<dbReference type="Pfam" id="PF08125">
    <property type="entry name" value="Mannitol_dh_C"/>
    <property type="match status" value="1"/>
</dbReference>
<evidence type="ECO:0000259" key="2">
    <source>
        <dbReference type="Pfam" id="PF01232"/>
    </source>
</evidence>
<dbReference type="AlphaFoldDB" id="A0AAD0W8I7"/>
<feature type="domain" description="Mannitol dehydrogenase C-terminal" evidence="3">
    <location>
        <begin position="265"/>
        <end position="452"/>
    </location>
</feature>
<dbReference type="InterPro" id="IPR008927">
    <property type="entry name" value="6-PGluconate_DH-like_C_sf"/>
</dbReference>
<dbReference type="SUPFAM" id="SSF51735">
    <property type="entry name" value="NAD(P)-binding Rossmann-fold domains"/>
    <property type="match status" value="1"/>
</dbReference>
<dbReference type="EMBL" id="CP031968">
    <property type="protein sequence ID" value="AXT47349.1"/>
    <property type="molecule type" value="Genomic_DNA"/>
</dbReference>
<sequence>MKYTPSPPRWLHIGAGAFHRAHQAVYLDQLASADAEPWRLAVGNIRADQNPLLEQLAAQQGQYTLETVSPAGERRYRRIRAIDAVLPWDRRLSALIDEGAHPATRVISFTVTEAGYYLNQEQALDTANPELADDLHGGLNTLYGAVAAILRTRAARGGGALTLLNCDNLRHNGERFRQGLEQFLTLRQEHELLAWTRRHSSCPNAMVDRITPRPPPELAERVAVATGWRDPCAITAESFTQWVIEDRFAAGRPALERVGAQLVADVQPYEEAKIRILNASHSGIAWAGSLLGLDFIHQGAADPDIRRLAYDYVSQDVIPCLSPSPLDLAGYRDSVLERFGNPALGDSNQRVAADGYAKLPGFIAPTLRESIAAGRRPDACAMLPALFLRFLQRWRAGRLGYAYQDGSMDISACHRMLAAADPVAAYCADPALWGPLAGSPALVAPLRAALTRVDSWLEGRGRG</sequence>
<evidence type="ECO:0000256" key="1">
    <source>
        <dbReference type="ARBA" id="ARBA00023002"/>
    </source>
</evidence>
<dbReference type="InterPro" id="IPR050988">
    <property type="entry name" value="Mannitol_DH/Oxidoreductase"/>
</dbReference>
<evidence type="ECO:0000313" key="4">
    <source>
        <dbReference type="EMBL" id="AXT47349.1"/>
    </source>
</evidence>
<dbReference type="NCBIfam" id="NF043014">
    <property type="entry name" value="DArabDhDalD"/>
    <property type="match status" value="1"/>
</dbReference>
<feature type="domain" description="Mannitol dehydrogenase N-terminal" evidence="2">
    <location>
        <begin position="10"/>
        <end position="256"/>
    </location>
</feature>
<evidence type="ECO:0000259" key="3">
    <source>
        <dbReference type="Pfam" id="PF08125"/>
    </source>
</evidence>
<dbReference type="InterPro" id="IPR036291">
    <property type="entry name" value="NAD(P)-bd_dom_sf"/>
</dbReference>
<dbReference type="Gene3D" id="3.40.50.720">
    <property type="entry name" value="NAD(P)-binding Rossmann-like Domain"/>
    <property type="match status" value="1"/>
</dbReference>
<protein>
    <submittedName>
        <fullName evidence="4">Mannitol dehydrogenase family protein</fullName>
    </submittedName>
</protein>
<dbReference type="PANTHER" id="PTHR43362:SF7">
    <property type="entry name" value="D-MANNONATE OXIDOREDUCTASE"/>
    <property type="match status" value="1"/>
</dbReference>
<keyword evidence="1" id="KW-0560">Oxidoreductase</keyword>
<accession>A0AAD0W8I7</accession>
<dbReference type="GO" id="GO:0008866">
    <property type="term" value="F:fructuronate reductase activity"/>
    <property type="evidence" value="ECO:0007669"/>
    <property type="project" value="TreeGrafter"/>
</dbReference>
<keyword evidence="5" id="KW-1185">Reference proteome</keyword>
<dbReference type="InterPro" id="IPR013131">
    <property type="entry name" value="Mannitol_DH_N"/>
</dbReference>
<dbReference type="InterPro" id="IPR013118">
    <property type="entry name" value="Mannitol_DH_C"/>
</dbReference>
<reference evidence="4 5" key="1">
    <citation type="submission" date="2018-08" db="EMBL/GenBank/DDBJ databases">
        <title>Complete genome sequence of JP2-74.</title>
        <authorList>
            <person name="Wu L."/>
        </authorList>
    </citation>
    <scope>NUCLEOTIDE SEQUENCE [LARGE SCALE GENOMIC DNA]</scope>
    <source>
        <strain evidence="4 5">JP2-74</strain>
    </source>
</reference>
<dbReference type="InterPro" id="IPR013328">
    <property type="entry name" value="6PGD_dom2"/>
</dbReference>
<dbReference type="Gene3D" id="1.10.1040.10">
    <property type="entry name" value="N-(1-d-carboxylethyl)-l-norvaline Dehydrogenase, domain 2"/>
    <property type="match status" value="1"/>
</dbReference>
<dbReference type="InterPro" id="IPR000669">
    <property type="entry name" value="Mannitol_DH"/>
</dbReference>
<dbReference type="RefSeq" id="WP_107731949.1">
    <property type="nucleotide sequence ID" value="NZ_CP031968.1"/>
</dbReference>
<dbReference type="KEGG" id="crz:D1345_14630"/>